<evidence type="ECO:0000313" key="2">
    <source>
        <dbReference type="Proteomes" id="UP000018838"/>
    </source>
</evidence>
<dbReference type="InterPro" id="IPR029068">
    <property type="entry name" value="Glyas_Bleomycin-R_OHBP_Dase"/>
</dbReference>
<keyword evidence="2" id="KW-1185">Reference proteome</keyword>
<dbReference type="PANTHER" id="PTHR39434">
    <property type="match status" value="1"/>
</dbReference>
<protein>
    <recommendedName>
        <fullName evidence="3">Glyoxalase</fullName>
    </recommendedName>
</protein>
<sequence length="70" mass="8621">MYPRHFGVTFVDKTKFDDLLNKARMNKAPFFQELFVRFPGQKEEHYTFFLKDPSNNLLEFKFYLDPDMRY</sequence>
<dbReference type="Gene3D" id="3.10.180.10">
    <property type="entry name" value="2,3-Dihydroxybiphenyl 1,2-Dioxygenase, domain 1"/>
    <property type="match status" value="1"/>
</dbReference>
<evidence type="ECO:0000313" key="1">
    <source>
        <dbReference type="EMBL" id="AHE67642.1"/>
    </source>
</evidence>
<dbReference type="eggNOG" id="COG3565">
    <property type="taxonomic scope" value="Bacteria"/>
</dbReference>
<dbReference type="PANTHER" id="PTHR39434:SF1">
    <property type="entry name" value="VOC DOMAIN-CONTAINING PROTEIN"/>
    <property type="match status" value="1"/>
</dbReference>
<dbReference type="AlphaFoldDB" id="W0BG92"/>
<dbReference type="EMBL" id="CP004006">
    <property type="protein sequence ID" value="AHE67642.1"/>
    <property type="molecule type" value="Genomic_DNA"/>
</dbReference>
<dbReference type="HOGENOM" id="CLU_2752898_0_0_6"/>
<dbReference type="STRING" id="1268635.Loa_02098"/>
<proteinExistence type="predicted"/>
<name>W0BG92_9GAMM</name>
<accession>W0BG92</accession>
<dbReference type="PATRIC" id="fig|1268635.3.peg.2141"/>
<dbReference type="KEGG" id="lok:Loa_02098"/>
<evidence type="ECO:0008006" key="3">
    <source>
        <dbReference type="Google" id="ProtNLM"/>
    </source>
</evidence>
<reference evidence="1 2" key="1">
    <citation type="journal article" date="2013" name="Int. J. Med. Microbiol.">
        <title>Legionella oakridgensis ATCC 33761 genome sequence and phenotypic characterization reveals its replication capacity in amoebae.</title>
        <authorList>
            <person name="Brzuszkiewicz E."/>
            <person name="Schulz T."/>
            <person name="Rydzewski K."/>
            <person name="Daniel R."/>
            <person name="Gillmaier N."/>
            <person name="Dittmann C."/>
            <person name="Holland G."/>
            <person name="Schunder E."/>
            <person name="Lautner M."/>
            <person name="Eisenreich W."/>
            <person name="Luck C."/>
            <person name="Heuner K."/>
        </authorList>
    </citation>
    <scope>NUCLEOTIDE SEQUENCE [LARGE SCALE GENOMIC DNA]</scope>
    <source>
        <strain>OR-10</strain>
        <strain evidence="2">ATCC 33761</strain>
    </source>
</reference>
<organism evidence="1 2">
    <name type="scientific">Legionella oakridgensis ATCC 33761 = DSM 21215</name>
    <dbReference type="NCBI Taxonomy" id="1268635"/>
    <lineage>
        <taxon>Bacteria</taxon>
        <taxon>Pseudomonadati</taxon>
        <taxon>Pseudomonadota</taxon>
        <taxon>Gammaproteobacteria</taxon>
        <taxon>Legionellales</taxon>
        <taxon>Legionellaceae</taxon>
        <taxon>Legionella</taxon>
    </lineage>
</organism>
<gene>
    <name evidence="1" type="ORF">Loa_02098</name>
</gene>
<dbReference type="SUPFAM" id="SSF54593">
    <property type="entry name" value="Glyoxalase/Bleomycin resistance protein/Dihydroxybiphenyl dioxygenase"/>
    <property type="match status" value="1"/>
</dbReference>
<dbReference type="Proteomes" id="UP000018838">
    <property type="component" value="Chromosome"/>
</dbReference>